<dbReference type="NCBIfam" id="NF033496">
    <property type="entry name" value="DUF2080_fam_acc"/>
    <property type="match status" value="1"/>
</dbReference>
<evidence type="ECO:0000313" key="1">
    <source>
        <dbReference type="EMBL" id="KUG05586.1"/>
    </source>
</evidence>
<protein>
    <submittedName>
        <fullName evidence="1">Uncharacterized protein</fullName>
    </submittedName>
</protein>
<reference evidence="1" key="1">
    <citation type="journal article" date="2015" name="Proc. Natl. Acad. Sci. U.S.A.">
        <title>Networks of energetic and metabolic interactions define dynamics in microbial communities.</title>
        <authorList>
            <person name="Embree M."/>
            <person name="Liu J.K."/>
            <person name="Al-Bassam M.M."/>
            <person name="Zengler K."/>
        </authorList>
    </citation>
    <scope>NUCLEOTIDE SEQUENCE</scope>
</reference>
<comment type="caution">
    <text evidence="1">The sequence shown here is derived from an EMBL/GenBank/DDBJ whole genome shotgun (WGS) entry which is preliminary data.</text>
</comment>
<organism evidence="1">
    <name type="scientific">hydrocarbon metagenome</name>
    <dbReference type="NCBI Taxonomy" id="938273"/>
    <lineage>
        <taxon>unclassified sequences</taxon>
        <taxon>metagenomes</taxon>
        <taxon>ecological metagenomes</taxon>
    </lineage>
</organism>
<sequence length="50" mass="5735">MEKEPIECPIKCYDYIVKKAKDGGNSARVFVPKAWKDKRVAILLLEPVDE</sequence>
<name>A0A0W8EAA9_9ZZZZ</name>
<proteinExistence type="predicted"/>
<dbReference type="AlphaFoldDB" id="A0A0W8EAA9"/>
<accession>A0A0W8EAA9</accession>
<dbReference type="EMBL" id="LNQE01001799">
    <property type="protein sequence ID" value="KUG05586.1"/>
    <property type="molecule type" value="Genomic_DNA"/>
</dbReference>
<gene>
    <name evidence="1" type="ORF">ASZ90_016982</name>
</gene>